<dbReference type="GO" id="GO:1990904">
    <property type="term" value="C:ribonucleoprotein complex"/>
    <property type="evidence" value="ECO:0007669"/>
    <property type="project" value="UniProtKB-KW"/>
</dbReference>
<dbReference type="FunFam" id="3.10.450.240:FF:000003">
    <property type="entry name" value="39S ribosomal protein L45, mitochondrial"/>
    <property type="match status" value="1"/>
</dbReference>
<dbReference type="PANTHER" id="PTHR28554">
    <property type="entry name" value="39S RIBOSOMAL PROTEIN L45, MITOCHONDRIAL"/>
    <property type="match status" value="1"/>
</dbReference>
<dbReference type="InterPro" id="IPR007379">
    <property type="entry name" value="Tim44-like_dom"/>
</dbReference>
<protein>
    <recommendedName>
        <fullName evidence="7">Large ribosomal subunit protein mL45</fullName>
    </recommendedName>
    <alternativeName>
        <fullName evidence="8">39S ribosomal protein L45, mitochondrial</fullName>
    </alternativeName>
</protein>
<dbReference type="PANTHER" id="PTHR28554:SF1">
    <property type="entry name" value="LARGE RIBOSOMAL SUBUNIT PROTEIN ML45"/>
    <property type="match status" value="1"/>
</dbReference>
<keyword evidence="2" id="KW-0809">Transit peptide</keyword>
<evidence type="ECO:0000313" key="10">
    <source>
        <dbReference type="EnsemblMetazoa" id="CJA12941.1"/>
    </source>
</evidence>
<dbReference type="SUPFAM" id="SSF54427">
    <property type="entry name" value="NTF2-like"/>
    <property type="match status" value="1"/>
</dbReference>
<feature type="domain" description="Tim44-like" evidence="9">
    <location>
        <begin position="160"/>
        <end position="311"/>
    </location>
</feature>
<evidence type="ECO:0000256" key="1">
    <source>
        <dbReference type="ARBA" id="ARBA00004173"/>
    </source>
</evidence>
<dbReference type="InterPro" id="IPR051975">
    <property type="entry name" value="mtLSU_mL45"/>
</dbReference>
<keyword evidence="4" id="KW-0496">Mitochondrion</keyword>
<dbReference type="GO" id="GO:0005840">
    <property type="term" value="C:ribosome"/>
    <property type="evidence" value="ECO:0007669"/>
    <property type="project" value="UniProtKB-KW"/>
</dbReference>
<comment type="similarity">
    <text evidence="6">Belongs to the mitochondrion-specific ribosomal protein mL45 family.</text>
</comment>
<evidence type="ECO:0000256" key="6">
    <source>
        <dbReference type="ARBA" id="ARBA00038073"/>
    </source>
</evidence>
<keyword evidence="5" id="KW-0687">Ribonucleoprotein</keyword>
<evidence type="ECO:0000256" key="7">
    <source>
        <dbReference type="ARBA" id="ARBA00039448"/>
    </source>
</evidence>
<evidence type="ECO:0000256" key="4">
    <source>
        <dbReference type="ARBA" id="ARBA00023128"/>
    </source>
</evidence>
<dbReference type="InterPro" id="IPR032710">
    <property type="entry name" value="NTF2-like_dom_sf"/>
</dbReference>
<comment type="subcellular location">
    <subcellularLocation>
        <location evidence="1">Mitochondrion</location>
    </subcellularLocation>
</comment>
<evidence type="ECO:0000259" key="9">
    <source>
        <dbReference type="SMART" id="SM00978"/>
    </source>
</evidence>
<sequence>MLGRACHQLGRAILAPAQVAACTTQMASVHHHKEAEDMKRFTGVTRSNKAKANRNTHVNEKMFRRMRGRKTLLIELPEDSAREKEAEMSPGEMRTELLKRGLNPYKEAAPRVWNEAQVTFQSIYGIADPYVPPETPGSFTDVNNKFDEVKQRMQHKFYNWRMGTNRIRKKQGFEKFDVKTFTEKAEDIYVQAHNALQARDRQGMHKYITEYAFAKMWPDVENGSVRFELLEVLEPSRVVAVRCFDNPPKSGNDIAQITVRMHTRQKLAIYDRFGGLLLGSEQEAKDVVEYVVFENHIAVVDGEWRLHGKIYPRWIEPKQGMNITRELSAEDLDRISSEAKTLPLRTTEKLEELKKAKESDE</sequence>
<evidence type="ECO:0000313" key="11">
    <source>
        <dbReference type="Proteomes" id="UP000005237"/>
    </source>
</evidence>
<evidence type="ECO:0000256" key="5">
    <source>
        <dbReference type="ARBA" id="ARBA00023274"/>
    </source>
</evidence>
<reference evidence="10" key="2">
    <citation type="submission" date="2022-06" db="UniProtKB">
        <authorList>
            <consortium name="EnsemblMetazoa"/>
        </authorList>
    </citation>
    <scope>IDENTIFICATION</scope>
    <source>
        <strain evidence="10">DF5081</strain>
    </source>
</reference>
<reference evidence="11" key="1">
    <citation type="submission" date="2010-08" db="EMBL/GenBank/DDBJ databases">
        <authorList>
            <consortium name="Caenorhabditis japonica Sequencing Consortium"/>
            <person name="Wilson R.K."/>
        </authorList>
    </citation>
    <scope>NUCLEOTIDE SEQUENCE [LARGE SCALE GENOMIC DNA]</scope>
    <source>
        <strain evidence="11">DF5081</strain>
    </source>
</reference>
<dbReference type="SMART" id="SM00978">
    <property type="entry name" value="Tim44"/>
    <property type="match status" value="1"/>
</dbReference>
<proteinExistence type="inferred from homology"/>
<name>A0A8R1DVG4_CAEJA</name>
<accession>A0A8R1DVG4</accession>
<keyword evidence="3" id="KW-0689">Ribosomal protein</keyword>
<keyword evidence="11" id="KW-1185">Reference proteome</keyword>
<evidence type="ECO:0000256" key="3">
    <source>
        <dbReference type="ARBA" id="ARBA00022980"/>
    </source>
</evidence>
<dbReference type="Gene3D" id="3.10.450.240">
    <property type="match status" value="1"/>
</dbReference>
<organism evidence="10 11">
    <name type="scientific">Caenorhabditis japonica</name>
    <dbReference type="NCBI Taxonomy" id="281687"/>
    <lineage>
        <taxon>Eukaryota</taxon>
        <taxon>Metazoa</taxon>
        <taxon>Ecdysozoa</taxon>
        <taxon>Nematoda</taxon>
        <taxon>Chromadorea</taxon>
        <taxon>Rhabditida</taxon>
        <taxon>Rhabditina</taxon>
        <taxon>Rhabditomorpha</taxon>
        <taxon>Rhabditoidea</taxon>
        <taxon>Rhabditidae</taxon>
        <taxon>Peloderinae</taxon>
        <taxon>Caenorhabditis</taxon>
    </lineage>
</organism>
<dbReference type="Proteomes" id="UP000005237">
    <property type="component" value="Unassembled WGS sequence"/>
</dbReference>
<dbReference type="AlphaFoldDB" id="A0A8R1DVG4"/>
<evidence type="ECO:0000256" key="8">
    <source>
        <dbReference type="ARBA" id="ARBA00043031"/>
    </source>
</evidence>
<dbReference type="Pfam" id="PF04280">
    <property type="entry name" value="Tim44"/>
    <property type="match status" value="1"/>
</dbReference>
<dbReference type="GO" id="GO:0005739">
    <property type="term" value="C:mitochondrion"/>
    <property type="evidence" value="ECO:0007669"/>
    <property type="project" value="UniProtKB-SubCell"/>
</dbReference>
<evidence type="ECO:0000256" key="2">
    <source>
        <dbReference type="ARBA" id="ARBA00022946"/>
    </source>
</evidence>
<dbReference type="EnsemblMetazoa" id="CJA12941.1">
    <property type="protein sequence ID" value="CJA12941.1"/>
    <property type="gene ID" value="WBGene00132145"/>
</dbReference>